<feature type="domain" description="AB hydrolase-1" evidence="2">
    <location>
        <begin position="34"/>
        <end position="178"/>
    </location>
</feature>
<protein>
    <recommendedName>
        <fullName evidence="2">AB hydrolase-1 domain-containing protein</fullName>
    </recommendedName>
</protein>
<dbReference type="PANTHER" id="PTHR43798:SF31">
    <property type="entry name" value="AB HYDROLASE SUPERFAMILY PROTEIN YCLE"/>
    <property type="match status" value="1"/>
</dbReference>
<evidence type="ECO:0000256" key="1">
    <source>
        <dbReference type="ARBA" id="ARBA00022801"/>
    </source>
</evidence>
<keyword evidence="4" id="KW-1185">Reference proteome</keyword>
<dbReference type="Gene3D" id="3.40.50.1820">
    <property type="entry name" value="alpha/beta hydrolase"/>
    <property type="match status" value="1"/>
</dbReference>
<dbReference type="Proteomes" id="UP001209654">
    <property type="component" value="Unassembled WGS sequence"/>
</dbReference>
<gene>
    <name evidence="3" type="ORF">AHIS1636_13110</name>
</gene>
<dbReference type="EMBL" id="BRVS01000005">
    <property type="protein sequence ID" value="GLB66872.1"/>
    <property type="molecule type" value="Genomic_DNA"/>
</dbReference>
<dbReference type="InterPro" id="IPR000073">
    <property type="entry name" value="AB_hydrolase_1"/>
</dbReference>
<evidence type="ECO:0000259" key="2">
    <source>
        <dbReference type="Pfam" id="PF00561"/>
    </source>
</evidence>
<dbReference type="Pfam" id="PF00561">
    <property type="entry name" value="Abhydrolase_1"/>
    <property type="match status" value="1"/>
</dbReference>
<name>A0ABQ5MTD1_9MICC</name>
<evidence type="ECO:0000313" key="4">
    <source>
        <dbReference type="Proteomes" id="UP001209654"/>
    </source>
</evidence>
<sequence>MSEHNTGGYRTADVPVHGGALRCGLWGPEDPAAPVLLAVHGVTASHKTWGLVAARLPHVRIIAPDLRGRGRSNGLPGPYGMAAHAEDLAAVLGAFEVESAVVAGHSMGAFVSVVLAHRYPRLVRSLVLIDGGLPLQVPPGLSDDEVIEAVLGPAAERLGTRYASREAYRSFWRQHPAFARNWNPLVEEYVDYDLAGEESGLRPATRFEAMREDTADLNRGPDLRAALAALAVPTLLLRAPRGLMDEPAGLYTQAHARCWEGQLERLTVRDVPDVNHYTIVMDAPGAGVVAEAVAAALVPDAPAEPGGPSAVAAPTAPR</sequence>
<dbReference type="InterPro" id="IPR050266">
    <property type="entry name" value="AB_hydrolase_sf"/>
</dbReference>
<dbReference type="PRINTS" id="PR00111">
    <property type="entry name" value="ABHYDROLASE"/>
</dbReference>
<comment type="caution">
    <text evidence="3">The sequence shown here is derived from an EMBL/GenBank/DDBJ whole genome shotgun (WGS) entry which is preliminary data.</text>
</comment>
<dbReference type="RefSeq" id="WP_264795018.1">
    <property type="nucleotide sequence ID" value="NZ_BRVS01000005.1"/>
</dbReference>
<dbReference type="InterPro" id="IPR029058">
    <property type="entry name" value="AB_hydrolase_fold"/>
</dbReference>
<dbReference type="PANTHER" id="PTHR43798">
    <property type="entry name" value="MONOACYLGLYCEROL LIPASE"/>
    <property type="match status" value="1"/>
</dbReference>
<dbReference type="SUPFAM" id="SSF53474">
    <property type="entry name" value="alpha/beta-Hydrolases"/>
    <property type="match status" value="1"/>
</dbReference>
<keyword evidence="1" id="KW-0378">Hydrolase</keyword>
<proteinExistence type="predicted"/>
<evidence type="ECO:0000313" key="3">
    <source>
        <dbReference type="EMBL" id="GLB66872.1"/>
    </source>
</evidence>
<accession>A0ABQ5MTD1</accession>
<reference evidence="3 4" key="1">
    <citation type="journal article" date="2023" name="Int. J. Syst. Evol. Microbiol.">
        <title>Arthrobacter mangrovi sp. nov., an actinobacterium isolated from the rhizosphere of a mangrove.</title>
        <authorList>
            <person name="Hamada M."/>
            <person name="Saitou S."/>
            <person name="Enomoto N."/>
            <person name="Nanri K."/>
            <person name="Hidaka K."/>
            <person name="Miura T."/>
            <person name="Tamura T."/>
        </authorList>
    </citation>
    <scope>NUCLEOTIDE SEQUENCE [LARGE SCALE GENOMIC DNA]</scope>
    <source>
        <strain evidence="3 4">NBRC 112813</strain>
    </source>
</reference>
<organism evidence="3 4">
    <name type="scientific">Arthrobacter mangrovi</name>
    <dbReference type="NCBI Taxonomy" id="2966350"/>
    <lineage>
        <taxon>Bacteria</taxon>
        <taxon>Bacillati</taxon>
        <taxon>Actinomycetota</taxon>
        <taxon>Actinomycetes</taxon>
        <taxon>Micrococcales</taxon>
        <taxon>Micrococcaceae</taxon>
        <taxon>Arthrobacter</taxon>
    </lineage>
</organism>